<dbReference type="EMBL" id="JACHHO010000002">
    <property type="protein sequence ID" value="MBB5204443.1"/>
    <property type="molecule type" value="Genomic_DNA"/>
</dbReference>
<protein>
    <submittedName>
        <fullName evidence="1">Uncharacterized protein</fullName>
    </submittedName>
</protein>
<dbReference type="RefSeq" id="WP_138855880.1">
    <property type="nucleotide sequence ID" value="NZ_CP040709.1"/>
</dbReference>
<organism evidence="1 2">
    <name type="scientific">Inhella inkyongensis</name>
    <dbReference type="NCBI Taxonomy" id="392593"/>
    <lineage>
        <taxon>Bacteria</taxon>
        <taxon>Pseudomonadati</taxon>
        <taxon>Pseudomonadota</taxon>
        <taxon>Betaproteobacteria</taxon>
        <taxon>Burkholderiales</taxon>
        <taxon>Sphaerotilaceae</taxon>
        <taxon>Inhella</taxon>
    </lineage>
</organism>
<proteinExistence type="predicted"/>
<reference evidence="1 2" key="1">
    <citation type="submission" date="2020-08" db="EMBL/GenBank/DDBJ databases">
        <title>Genomic Encyclopedia of Type Strains, Phase IV (KMG-IV): sequencing the most valuable type-strain genomes for metagenomic binning, comparative biology and taxonomic classification.</title>
        <authorList>
            <person name="Goeker M."/>
        </authorList>
    </citation>
    <scope>NUCLEOTIDE SEQUENCE [LARGE SCALE GENOMIC DNA]</scope>
    <source>
        <strain evidence="1 2">DSM 23958</strain>
    </source>
</reference>
<accession>A0A840S3Z7</accession>
<gene>
    <name evidence="1" type="ORF">HNQ51_001757</name>
</gene>
<evidence type="ECO:0000313" key="2">
    <source>
        <dbReference type="Proteomes" id="UP000554837"/>
    </source>
</evidence>
<evidence type="ECO:0000313" key="1">
    <source>
        <dbReference type="EMBL" id="MBB5204443.1"/>
    </source>
</evidence>
<comment type="caution">
    <text evidence="1">The sequence shown here is derived from an EMBL/GenBank/DDBJ whole genome shotgun (WGS) entry which is preliminary data.</text>
</comment>
<dbReference type="Proteomes" id="UP000554837">
    <property type="component" value="Unassembled WGS sequence"/>
</dbReference>
<dbReference type="AlphaFoldDB" id="A0A840S3Z7"/>
<sequence>MKEWIVTRTADSKIVYRYQAEAVVEWAGFEFATHTHAEVPAEPAPPAAPLEPIKITRRAFWGRLPKANLWAMQSILRSGAPSLLAGRLGIHQVLVSDGPFVDLRDADTISGIGDLMSENFPLTVTLDGVTLPLRLNHEQGAAVLSEQVAEREVYRG</sequence>
<keyword evidence="2" id="KW-1185">Reference proteome</keyword>
<name>A0A840S3Z7_9BURK</name>